<name>A0A1F6NRY2_9BACT</name>
<proteinExistence type="predicted"/>
<feature type="compositionally biased region" description="Basic and acidic residues" evidence="1">
    <location>
        <begin position="645"/>
        <end position="656"/>
    </location>
</feature>
<dbReference type="PANTHER" id="PTHR42957:SF1">
    <property type="entry name" value="HELICASE MJ1565-RELATED"/>
    <property type="match status" value="1"/>
</dbReference>
<accession>A0A1F6NRY2</accession>
<gene>
    <name evidence="3" type="ORF">A2493_02900</name>
</gene>
<sequence length="656" mass="75022">MPNIHLRAKSDVVQPKEDVCVFAQTNYRNQLRRFGIKTDDRRRHMYVIGKTGMGKTTMMENMVLSDIYKGHGIGIVDPHGDFAEKIINFIPANRINDVVYFNPSDVEFPIGFNILEVSSEEQKHLVAAGLMGIFKKIWPDVWSSRMEYILNNTILALLDYPGSTLLGINRLLSDKDYRKKVVKQLKDPVVKAFWQTEFASYNDRYAQEAVAPIQNKIGQFLSASVIRNMVAQVKSTINVREIMDSGKIFIMNLSKGRIGEDNSRLLGGMLITELQLAAMERVDMPENERRDFFLYVDEFQNFATPSFANILSEARKYRLSLIMAHQYVAQLDETVADAVFGNVGTIATFRVGAADAEVLAKEFAPTFMEEDIVNLSKYRILLKLMIDGVASHPFSSMTIPPIGSPTGSAEKVIKVSRERYGRHRDIIADKILRWSGMDGGNDELGDDLDVDTTKENKKEEKMQKDNDQPNKNNDKKFEKKSSFINNNSPKEEKKQEIAPSLNLDQKSEKNNQEEKKTEHVVEKDEQKIDIEEQKVVPVVKYETPKREYPKDDKKDLDLLPGLEDKVYFPKVENQEEKTEVQKSEKNNSQRDVISLETNQVNNEKKSENNQEGSDDKKKKRKRKRKKKNTNTNGIANNSLSGNIIKKIDEDEVVKFE</sequence>
<feature type="domain" description="Type IV secretion system coupling protein TraD DNA-binding" evidence="2">
    <location>
        <begin position="38"/>
        <end position="374"/>
    </location>
</feature>
<feature type="compositionally biased region" description="Basic and acidic residues" evidence="1">
    <location>
        <begin position="602"/>
        <end position="616"/>
    </location>
</feature>
<feature type="compositionally biased region" description="Basic and acidic residues" evidence="1">
    <location>
        <begin position="542"/>
        <end position="588"/>
    </location>
</feature>
<dbReference type="InterPro" id="IPR008571">
    <property type="entry name" value="HerA-like"/>
</dbReference>
<feature type="region of interest" description="Disordered" evidence="1">
    <location>
        <begin position="540"/>
        <end position="656"/>
    </location>
</feature>
<evidence type="ECO:0000256" key="1">
    <source>
        <dbReference type="SAM" id="MobiDB-lite"/>
    </source>
</evidence>
<evidence type="ECO:0000313" key="4">
    <source>
        <dbReference type="Proteomes" id="UP000178349"/>
    </source>
</evidence>
<organism evidence="3 4">
    <name type="scientific">Candidatus Magasanikbacteria bacterium RIFOXYC12_FULL_33_11</name>
    <dbReference type="NCBI Taxonomy" id="1798701"/>
    <lineage>
        <taxon>Bacteria</taxon>
        <taxon>Candidatus Magasanikiibacteriota</taxon>
    </lineage>
</organism>
<dbReference type="AlphaFoldDB" id="A0A1F6NRY2"/>
<dbReference type="CDD" id="cd01127">
    <property type="entry name" value="TrwB_TraG_TraD_VirD4"/>
    <property type="match status" value="1"/>
</dbReference>
<dbReference type="Gene3D" id="3.40.50.300">
    <property type="entry name" value="P-loop containing nucleotide triphosphate hydrolases"/>
    <property type="match status" value="2"/>
</dbReference>
<protein>
    <recommendedName>
        <fullName evidence="2">Type IV secretion system coupling protein TraD DNA-binding domain-containing protein</fullName>
    </recommendedName>
</protein>
<dbReference type="SUPFAM" id="SSF52540">
    <property type="entry name" value="P-loop containing nucleoside triphosphate hydrolases"/>
    <property type="match status" value="1"/>
</dbReference>
<evidence type="ECO:0000313" key="3">
    <source>
        <dbReference type="EMBL" id="OGH86598.1"/>
    </source>
</evidence>
<dbReference type="PANTHER" id="PTHR42957">
    <property type="entry name" value="HELICASE MJ1565-RELATED"/>
    <property type="match status" value="1"/>
</dbReference>
<feature type="compositionally biased region" description="Polar residues" evidence="1">
    <location>
        <begin position="629"/>
        <end position="641"/>
    </location>
</feature>
<feature type="compositionally biased region" description="Basic residues" evidence="1">
    <location>
        <begin position="617"/>
        <end position="628"/>
    </location>
</feature>
<feature type="compositionally biased region" description="Acidic residues" evidence="1">
    <location>
        <begin position="441"/>
        <end position="450"/>
    </location>
</feature>
<comment type="caution">
    <text evidence="3">The sequence shown here is derived from an EMBL/GenBank/DDBJ whole genome shotgun (WGS) entry which is preliminary data.</text>
</comment>
<feature type="compositionally biased region" description="Basic and acidic residues" evidence="1">
    <location>
        <begin position="451"/>
        <end position="481"/>
    </location>
</feature>
<dbReference type="Pfam" id="PF10412">
    <property type="entry name" value="TrwB_AAD_bind"/>
    <property type="match status" value="1"/>
</dbReference>
<feature type="compositionally biased region" description="Basic and acidic residues" evidence="1">
    <location>
        <begin position="505"/>
        <end position="526"/>
    </location>
</feature>
<reference evidence="3 4" key="1">
    <citation type="journal article" date="2016" name="Nat. Commun.">
        <title>Thousands of microbial genomes shed light on interconnected biogeochemical processes in an aquifer system.</title>
        <authorList>
            <person name="Anantharaman K."/>
            <person name="Brown C.T."/>
            <person name="Hug L.A."/>
            <person name="Sharon I."/>
            <person name="Castelle C.J."/>
            <person name="Probst A.J."/>
            <person name="Thomas B.C."/>
            <person name="Singh A."/>
            <person name="Wilkins M.J."/>
            <person name="Karaoz U."/>
            <person name="Brodie E.L."/>
            <person name="Williams K.H."/>
            <person name="Hubbard S.S."/>
            <person name="Banfield J.F."/>
        </authorList>
    </citation>
    <scope>NUCLEOTIDE SEQUENCE [LARGE SCALE GENOMIC DNA]</scope>
</reference>
<dbReference type="InterPro" id="IPR019476">
    <property type="entry name" value="T4SS_TraD_DNA-bd"/>
</dbReference>
<feature type="region of interest" description="Disordered" evidence="1">
    <location>
        <begin position="441"/>
        <end position="526"/>
    </location>
</feature>
<dbReference type="InterPro" id="IPR027417">
    <property type="entry name" value="P-loop_NTPase"/>
</dbReference>
<evidence type="ECO:0000259" key="2">
    <source>
        <dbReference type="Pfam" id="PF10412"/>
    </source>
</evidence>
<dbReference type="Proteomes" id="UP000178349">
    <property type="component" value="Unassembled WGS sequence"/>
</dbReference>
<feature type="compositionally biased region" description="Polar residues" evidence="1">
    <location>
        <begin position="589"/>
        <end position="601"/>
    </location>
</feature>
<dbReference type="EMBL" id="MFQW01000010">
    <property type="protein sequence ID" value="OGH86598.1"/>
    <property type="molecule type" value="Genomic_DNA"/>
</dbReference>